<dbReference type="PROSITE" id="PS00163">
    <property type="entry name" value="FUMARATE_LYASES"/>
    <property type="match status" value="1"/>
</dbReference>
<reference evidence="5 6" key="1">
    <citation type="journal article" date="2016" name="Nat. Commun.">
        <title>Thousands of microbial genomes shed light on interconnected biogeochemical processes in an aquifer system.</title>
        <authorList>
            <person name="Anantharaman K."/>
            <person name="Brown C.T."/>
            <person name="Hug L.A."/>
            <person name="Sharon I."/>
            <person name="Castelle C.J."/>
            <person name="Probst A.J."/>
            <person name="Thomas B.C."/>
            <person name="Singh A."/>
            <person name="Wilkins M.J."/>
            <person name="Karaoz U."/>
            <person name="Brodie E.L."/>
            <person name="Williams K.H."/>
            <person name="Hubbard S.S."/>
            <person name="Banfield J.F."/>
        </authorList>
    </citation>
    <scope>NUCLEOTIDE SEQUENCE [LARGE SCALE GENOMIC DNA]</scope>
</reference>
<organism evidence="5 6">
    <name type="scientific">candidate division Kazan bacterium RIFCSPLOWO2_01_FULL_48_13</name>
    <dbReference type="NCBI Taxonomy" id="1798539"/>
    <lineage>
        <taxon>Bacteria</taxon>
        <taxon>Bacteria division Kazan-3B-28</taxon>
    </lineage>
</organism>
<dbReference type="GO" id="GO:0004018">
    <property type="term" value="F:N6-(1,2-dicarboxyethyl)AMP AMP-lyase (fumarate-forming) activity"/>
    <property type="evidence" value="ECO:0007669"/>
    <property type="project" value="InterPro"/>
</dbReference>
<dbReference type="InterPro" id="IPR008948">
    <property type="entry name" value="L-Aspartase-like"/>
</dbReference>
<dbReference type="GO" id="GO:0005829">
    <property type="term" value="C:cytosol"/>
    <property type="evidence" value="ECO:0007669"/>
    <property type="project" value="TreeGrafter"/>
</dbReference>
<dbReference type="SUPFAM" id="SSF48557">
    <property type="entry name" value="L-aspartase-like"/>
    <property type="match status" value="1"/>
</dbReference>
<evidence type="ECO:0000256" key="1">
    <source>
        <dbReference type="ARBA" id="ARBA00023239"/>
    </source>
</evidence>
<dbReference type="GO" id="GO:0070626">
    <property type="term" value="F:(S)-2-(5-amino-1-(5-phospho-D-ribosyl)imidazole-4-carboxamido) succinate lyase (fumarate-forming) activity"/>
    <property type="evidence" value="ECO:0007669"/>
    <property type="project" value="TreeGrafter"/>
</dbReference>
<evidence type="ECO:0000313" key="6">
    <source>
        <dbReference type="Proteomes" id="UP000179010"/>
    </source>
</evidence>
<dbReference type="PANTHER" id="PTHR43172:SF1">
    <property type="entry name" value="ADENYLOSUCCINATE LYASE"/>
    <property type="match status" value="1"/>
</dbReference>
<dbReference type="PANTHER" id="PTHR43172">
    <property type="entry name" value="ADENYLOSUCCINATE LYASE"/>
    <property type="match status" value="1"/>
</dbReference>
<evidence type="ECO:0000259" key="4">
    <source>
        <dbReference type="Pfam" id="PF08328"/>
    </source>
</evidence>
<evidence type="ECO:0000256" key="2">
    <source>
        <dbReference type="ARBA" id="ARBA00025012"/>
    </source>
</evidence>
<dbReference type="AlphaFoldDB" id="A0A1F4PN92"/>
<dbReference type="InterPro" id="IPR020557">
    <property type="entry name" value="Fumarate_lyase_CS"/>
</dbReference>
<dbReference type="STRING" id="1798539.A2994_03685"/>
<dbReference type="GO" id="GO:0044208">
    <property type="term" value="P:'de novo' AMP biosynthetic process"/>
    <property type="evidence" value="ECO:0007669"/>
    <property type="project" value="TreeGrafter"/>
</dbReference>
<gene>
    <name evidence="5" type="ORF">A2994_03685</name>
</gene>
<dbReference type="GO" id="GO:0006188">
    <property type="term" value="P:IMP biosynthetic process"/>
    <property type="evidence" value="ECO:0007669"/>
    <property type="project" value="InterPro"/>
</dbReference>
<dbReference type="Gene3D" id="1.20.200.10">
    <property type="entry name" value="Fumarase/aspartase (Central domain)"/>
    <property type="match status" value="1"/>
</dbReference>
<sequence>MPGHPRYQPDWLKYLFGYDNYAKWLISVEIAILEALCEVGFIPRERAILFTKRVKDRLLNGITTTEMDRQERGDKSAGIKGTNHDIEALKRTSEPLLPEKLWGDFHFAATSWDIIGTAISLIFKKAYWEVIRPQINAWGDALADRAECYANQVILGRTHGQPANPITVGHWLSYILGRLITIREHLDQFSSELVGKFSGPVGAGNALIAFGLDPPDDVQRRVMEKLNLAVPLISTQIPPPEPLSRYLRELGELSGVLDQFATDIRLLYIPEIGEVGVATLDFDPATTTGSSAMPHKRNPIGPENATGMHMIVSAMLTVLPSLSVSWLQRDLSGSCVMRFLPIIPICVSYTLNEMIKTTKRLDINAEKAQRNLDQQDDIILSELFQLALRRHGYTGNAHQLTNKLVETAKQNGHSLFETFSALATGEDDPSFTQTWSNIKNNQRLYIALRHPRLYTGNSTKNALTISARWRAAK</sequence>
<evidence type="ECO:0000313" key="5">
    <source>
        <dbReference type="EMBL" id="OGB85108.1"/>
    </source>
</evidence>
<feature type="domain" description="Fumarate lyase N-terminal" evidence="3">
    <location>
        <begin position="100"/>
        <end position="309"/>
    </location>
</feature>
<dbReference type="Pfam" id="PF08328">
    <property type="entry name" value="ASL_C"/>
    <property type="match status" value="1"/>
</dbReference>
<accession>A0A1F4PN92</accession>
<evidence type="ECO:0000259" key="3">
    <source>
        <dbReference type="Pfam" id="PF00206"/>
    </source>
</evidence>
<dbReference type="InterPro" id="IPR022761">
    <property type="entry name" value="Fumarate_lyase_N"/>
</dbReference>
<feature type="domain" description="Adenylosuccinate lyase PurB C-terminal" evidence="4">
    <location>
        <begin position="325"/>
        <end position="423"/>
    </location>
</feature>
<proteinExistence type="predicted"/>
<keyword evidence="1" id="KW-0456">Lyase</keyword>
<comment type="function">
    <text evidence="2">Catalyzes two reactions in de novo purine nucleotide biosynthesis. Catalyzes the breakdown of 5-aminoimidazole- (N-succinylocarboxamide) ribotide (SAICAR or 2-[5-amino-1-(5-phospho-beta-D-ribosyl)imidazole-4-carboxamido]succinate) to 5-aminoimidazole-4-carboxamide ribotide (AICAR or 5-amino-1-(5-phospho-beta-D-ribosyl)imidazole-4-carboxamide) and fumarate, and of adenylosuccinate (ADS or N(6)-(1,2-dicarboxyethyl)-AMP) to adenosine monophosphate (AMP) and fumarate.</text>
</comment>
<evidence type="ECO:0008006" key="7">
    <source>
        <dbReference type="Google" id="ProtNLM"/>
    </source>
</evidence>
<dbReference type="CDD" id="cd01595">
    <property type="entry name" value="Adenylsuccinate_lyase_like"/>
    <property type="match status" value="1"/>
</dbReference>
<dbReference type="PRINTS" id="PR00149">
    <property type="entry name" value="FUMRATELYASE"/>
</dbReference>
<dbReference type="InterPro" id="IPR000362">
    <property type="entry name" value="Fumarate_lyase_fam"/>
</dbReference>
<dbReference type="InterPro" id="IPR013539">
    <property type="entry name" value="PurB_C"/>
</dbReference>
<dbReference type="Pfam" id="PF00206">
    <property type="entry name" value="Lyase_1"/>
    <property type="match status" value="1"/>
</dbReference>
<protein>
    <recommendedName>
        <fullName evidence="7">Fumarate lyase N-terminal domain-containing protein</fullName>
    </recommendedName>
</protein>
<dbReference type="EMBL" id="METE01000010">
    <property type="protein sequence ID" value="OGB85108.1"/>
    <property type="molecule type" value="Genomic_DNA"/>
</dbReference>
<name>A0A1F4PN92_UNCK3</name>
<dbReference type="Proteomes" id="UP000179010">
    <property type="component" value="Unassembled WGS sequence"/>
</dbReference>
<comment type="caution">
    <text evidence="5">The sequence shown here is derived from an EMBL/GenBank/DDBJ whole genome shotgun (WGS) entry which is preliminary data.</text>
</comment>